<dbReference type="PROSITE" id="PS50181">
    <property type="entry name" value="FBOX"/>
    <property type="match status" value="1"/>
</dbReference>
<dbReference type="Pfam" id="PF03478">
    <property type="entry name" value="Beta-prop_KIB1-4"/>
    <property type="match status" value="1"/>
</dbReference>
<dbReference type="OrthoDB" id="1394000at2759"/>
<dbReference type="InterPro" id="IPR036047">
    <property type="entry name" value="F-box-like_dom_sf"/>
</dbReference>
<dbReference type="RefSeq" id="XP_004498021.2">
    <property type="nucleotide sequence ID" value="XM_004497964.2"/>
</dbReference>
<dbReference type="KEGG" id="cam:101509728"/>
<dbReference type="PANTHER" id="PTHR44259">
    <property type="entry name" value="OS07G0183000 PROTEIN-RELATED"/>
    <property type="match status" value="1"/>
</dbReference>
<evidence type="ECO:0000256" key="1">
    <source>
        <dbReference type="SAM" id="SignalP"/>
    </source>
</evidence>
<dbReference type="Pfam" id="PF12937">
    <property type="entry name" value="F-box-like"/>
    <property type="match status" value="1"/>
</dbReference>
<proteinExistence type="predicted"/>
<evidence type="ECO:0000259" key="2">
    <source>
        <dbReference type="PROSITE" id="PS50181"/>
    </source>
</evidence>
<dbReference type="SUPFAM" id="SSF81383">
    <property type="entry name" value="F-box domain"/>
    <property type="match status" value="1"/>
</dbReference>
<dbReference type="Gene3D" id="1.20.1280.50">
    <property type="match status" value="1"/>
</dbReference>
<keyword evidence="1" id="KW-0732">Signal</keyword>
<dbReference type="InterPro" id="IPR050942">
    <property type="entry name" value="F-box_BR-signaling"/>
</dbReference>
<dbReference type="Proteomes" id="UP000087171">
    <property type="component" value="Chromosome Ca4"/>
</dbReference>
<feature type="signal peptide" evidence="1">
    <location>
        <begin position="1"/>
        <end position="20"/>
    </location>
</feature>
<sequence>MNHWVVFAASFMIFLSGCCGKFSKKKEIKNPNQLHKQVSKDENHNIDWSAIPTQILELILSHLSRVDFYRFSEVCTSWRHAFNQSILYRTSHPLPSMPLLLLYQLHIFNDIKTGLFSLIDRKMYFPNKPFFSGNNLHCLGSNNGWLIMVDTNAYLSSSSSSNFNYPQFPSFFFWNPISDARIMLPSKFKIPYIVTWYRLFSKVKASSRPDSPDCIVAALFTGRHNIAFCRPQDESWKIIYVENNDENAVFADIELLHGKCYVLTESLKYGNIISILVYDLQGYGSTLPKAKILISQLRQQVEYDYPNFMDLIFQNHKFFYYLASDPICGNIYLIFMIVDYNNVHPIEKEFIVYKVDNISNIPMLVRVIDLNGGILFLSHRDSKIIPSSTLTGPEDLIKGNNIYFAHAYPCKENPPPIPRIVKFCMTSRRINHIPLQSAELDLEPTCLWFMPTLW</sequence>
<dbReference type="GeneID" id="101509728"/>
<reference evidence="4" key="2">
    <citation type="submission" date="2025-08" db="UniProtKB">
        <authorList>
            <consortium name="RefSeq"/>
        </authorList>
    </citation>
    <scope>IDENTIFICATION</scope>
    <source>
        <tissue evidence="4">Etiolated seedlings</tissue>
    </source>
</reference>
<keyword evidence="3" id="KW-1185">Reference proteome</keyword>
<name>A0A1S2Y1T5_CICAR</name>
<dbReference type="PaxDb" id="3827-XP_004498021.1"/>
<accession>A0A1S2Y1T5</accession>
<protein>
    <submittedName>
        <fullName evidence="4">Uncharacterized protein LOC101509728</fullName>
    </submittedName>
</protein>
<feature type="domain" description="F-box" evidence="2">
    <location>
        <begin position="45"/>
        <end position="91"/>
    </location>
</feature>
<reference evidence="3" key="1">
    <citation type="journal article" date="2013" name="Nat. Biotechnol.">
        <title>Draft genome sequence of chickpea (Cicer arietinum) provides a resource for trait improvement.</title>
        <authorList>
            <person name="Varshney R.K."/>
            <person name="Song C."/>
            <person name="Saxena R.K."/>
            <person name="Azam S."/>
            <person name="Yu S."/>
            <person name="Sharpe A.G."/>
            <person name="Cannon S."/>
            <person name="Baek J."/>
            <person name="Rosen B.D."/>
            <person name="Tar'an B."/>
            <person name="Millan T."/>
            <person name="Zhang X."/>
            <person name="Ramsay L.D."/>
            <person name="Iwata A."/>
            <person name="Wang Y."/>
            <person name="Nelson W."/>
            <person name="Farmer A.D."/>
            <person name="Gaur P.M."/>
            <person name="Soderlund C."/>
            <person name="Penmetsa R.V."/>
            <person name="Xu C."/>
            <person name="Bharti A.K."/>
            <person name="He W."/>
            <person name="Winter P."/>
            <person name="Zhao S."/>
            <person name="Hane J.K."/>
            <person name="Carrasquilla-Garcia N."/>
            <person name="Condie J.A."/>
            <person name="Upadhyaya H.D."/>
            <person name="Luo M.C."/>
            <person name="Thudi M."/>
            <person name="Gowda C.L."/>
            <person name="Singh N.P."/>
            <person name="Lichtenzveig J."/>
            <person name="Gali K.K."/>
            <person name="Rubio J."/>
            <person name="Nadarajan N."/>
            <person name="Dolezel J."/>
            <person name="Bansal K.C."/>
            <person name="Xu X."/>
            <person name="Edwards D."/>
            <person name="Zhang G."/>
            <person name="Kahl G."/>
            <person name="Gil J."/>
            <person name="Singh K.B."/>
            <person name="Datta S.K."/>
            <person name="Jackson S.A."/>
            <person name="Wang J."/>
            <person name="Cook D.R."/>
        </authorList>
    </citation>
    <scope>NUCLEOTIDE SEQUENCE [LARGE SCALE GENOMIC DNA]</scope>
    <source>
        <strain evidence="3">cv. CDC Frontier</strain>
    </source>
</reference>
<dbReference type="PANTHER" id="PTHR44259:SF114">
    <property type="entry name" value="OS06G0707300 PROTEIN"/>
    <property type="match status" value="1"/>
</dbReference>
<dbReference type="InterPro" id="IPR001810">
    <property type="entry name" value="F-box_dom"/>
</dbReference>
<dbReference type="SMART" id="SM00256">
    <property type="entry name" value="FBOX"/>
    <property type="match status" value="1"/>
</dbReference>
<gene>
    <name evidence="4" type="primary">LOC101509728</name>
</gene>
<dbReference type="InterPro" id="IPR005174">
    <property type="entry name" value="KIB1-4_b-propeller"/>
</dbReference>
<dbReference type="AlphaFoldDB" id="A0A1S2Y1T5"/>
<feature type="chain" id="PRO_5010171504" evidence="1">
    <location>
        <begin position="21"/>
        <end position="454"/>
    </location>
</feature>
<organism evidence="3 4">
    <name type="scientific">Cicer arietinum</name>
    <name type="common">Chickpea</name>
    <name type="synonym">Garbanzo</name>
    <dbReference type="NCBI Taxonomy" id="3827"/>
    <lineage>
        <taxon>Eukaryota</taxon>
        <taxon>Viridiplantae</taxon>
        <taxon>Streptophyta</taxon>
        <taxon>Embryophyta</taxon>
        <taxon>Tracheophyta</taxon>
        <taxon>Spermatophyta</taxon>
        <taxon>Magnoliopsida</taxon>
        <taxon>eudicotyledons</taxon>
        <taxon>Gunneridae</taxon>
        <taxon>Pentapetalae</taxon>
        <taxon>rosids</taxon>
        <taxon>fabids</taxon>
        <taxon>Fabales</taxon>
        <taxon>Fabaceae</taxon>
        <taxon>Papilionoideae</taxon>
        <taxon>50 kb inversion clade</taxon>
        <taxon>NPAAA clade</taxon>
        <taxon>Hologalegina</taxon>
        <taxon>IRL clade</taxon>
        <taxon>Cicereae</taxon>
        <taxon>Cicer</taxon>
    </lineage>
</organism>
<evidence type="ECO:0000313" key="4">
    <source>
        <dbReference type="RefSeq" id="XP_004498021.2"/>
    </source>
</evidence>
<evidence type="ECO:0000313" key="3">
    <source>
        <dbReference type="Proteomes" id="UP000087171"/>
    </source>
</evidence>